<dbReference type="GO" id="GO:0020037">
    <property type="term" value="F:heme binding"/>
    <property type="evidence" value="ECO:0007669"/>
    <property type="project" value="TreeGrafter"/>
</dbReference>
<feature type="transmembrane region" description="Helical" evidence="7">
    <location>
        <begin position="79"/>
        <end position="97"/>
    </location>
</feature>
<keyword evidence="6 7" id="KW-0472">Membrane</keyword>
<evidence type="ECO:0000256" key="2">
    <source>
        <dbReference type="ARBA" id="ARBA00022448"/>
    </source>
</evidence>
<keyword evidence="10" id="KW-1185">Reference proteome</keyword>
<dbReference type="GO" id="GO:0005886">
    <property type="term" value="C:plasma membrane"/>
    <property type="evidence" value="ECO:0007669"/>
    <property type="project" value="TreeGrafter"/>
</dbReference>
<evidence type="ECO:0000256" key="6">
    <source>
        <dbReference type="ARBA" id="ARBA00023136"/>
    </source>
</evidence>
<dbReference type="Proteomes" id="UP000199021">
    <property type="component" value="Unassembled WGS sequence"/>
</dbReference>
<dbReference type="GO" id="GO:0016679">
    <property type="term" value="F:oxidoreductase activity, acting on diphenols and related substances as donors"/>
    <property type="evidence" value="ECO:0007669"/>
    <property type="project" value="TreeGrafter"/>
</dbReference>
<proteinExistence type="predicted"/>
<feature type="transmembrane region" description="Helical" evidence="7">
    <location>
        <begin position="50"/>
        <end position="67"/>
    </location>
</feature>
<dbReference type="EMBL" id="FOFB01000019">
    <property type="protein sequence ID" value="SEQ93810.1"/>
    <property type="molecule type" value="Genomic_DNA"/>
</dbReference>
<dbReference type="InterPro" id="IPR013130">
    <property type="entry name" value="Fe3_Rdtase_TM_dom"/>
</dbReference>
<feature type="domain" description="Ferric oxidoreductase" evidence="8">
    <location>
        <begin position="48"/>
        <end position="156"/>
    </location>
</feature>
<keyword evidence="5" id="KW-0408">Iron</keyword>
<dbReference type="InterPro" id="IPR022837">
    <property type="entry name" value="MsrQ-like"/>
</dbReference>
<dbReference type="GO" id="GO:0010181">
    <property type="term" value="F:FMN binding"/>
    <property type="evidence" value="ECO:0007669"/>
    <property type="project" value="TreeGrafter"/>
</dbReference>
<feature type="transmembrane region" description="Helical" evidence="7">
    <location>
        <begin position="12"/>
        <end position="30"/>
    </location>
</feature>
<evidence type="ECO:0000313" key="10">
    <source>
        <dbReference type="Proteomes" id="UP000199021"/>
    </source>
</evidence>
<comment type="subcellular location">
    <subcellularLocation>
        <location evidence="1">Membrane</location>
        <topology evidence="1">Multi-pass membrane protein</topology>
    </subcellularLocation>
</comment>
<evidence type="ECO:0000256" key="1">
    <source>
        <dbReference type="ARBA" id="ARBA00004141"/>
    </source>
</evidence>
<dbReference type="InParanoid" id="A0A1H9K401"/>
<evidence type="ECO:0000259" key="8">
    <source>
        <dbReference type="Pfam" id="PF01794"/>
    </source>
</evidence>
<dbReference type="AlphaFoldDB" id="A0A1H9K401"/>
<organism evidence="9 10">
    <name type="scientific">Neolewinella agarilytica</name>
    <dbReference type="NCBI Taxonomy" id="478744"/>
    <lineage>
        <taxon>Bacteria</taxon>
        <taxon>Pseudomonadati</taxon>
        <taxon>Bacteroidota</taxon>
        <taxon>Saprospiria</taxon>
        <taxon>Saprospirales</taxon>
        <taxon>Lewinellaceae</taxon>
        <taxon>Neolewinella</taxon>
    </lineage>
</organism>
<evidence type="ECO:0000256" key="3">
    <source>
        <dbReference type="ARBA" id="ARBA00022692"/>
    </source>
</evidence>
<dbReference type="OrthoDB" id="1115964at2"/>
<evidence type="ECO:0000313" key="9">
    <source>
        <dbReference type="EMBL" id="SEQ93810.1"/>
    </source>
</evidence>
<feature type="transmembrane region" description="Helical" evidence="7">
    <location>
        <begin position="172"/>
        <end position="191"/>
    </location>
</feature>
<evidence type="ECO:0000256" key="7">
    <source>
        <dbReference type="SAM" id="Phobius"/>
    </source>
</evidence>
<evidence type="ECO:0000256" key="5">
    <source>
        <dbReference type="ARBA" id="ARBA00023004"/>
    </source>
</evidence>
<keyword evidence="4 7" id="KW-1133">Transmembrane helix</keyword>
<accession>A0A1H9K401</accession>
<feature type="transmembrane region" description="Helical" evidence="7">
    <location>
        <begin position="148"/>
        <end position="166"/>
    </location>
</feature>
<keyword evidence="2" id="KW-0813">Transport</keyword>
<feature type="transmembrane region" description="Helical" evidence="7">
    <location>
        <begin position="109"/>
        <end position="128"/>
    </location>
</feature>
<dbReference type="STRING" id="478744.SAMN05444359_11977"/>
<dbReference type="PANTHER" id="PTHR36964">
    <property type="entry name" value="PROTEIN-METHIONINE-SULFOXIDE REDUCTASE HEME-BINDING SUBUNIT MSRQ"/>
    <property type="match status" value="1"/>
</dbReference>
<dbReference type="Pfam" id="PF01794">
    <property type="entry name" value="Ferric_reduct"/>
    <property type="match status" value="1"/>
</dbReference>
<evidence type="ECO:0000256" key="4">
    <source>
        <dbReference type="ARBA" id="ARBA00022989"/>
    </source>
</evidence>
<dbReference type="RefSeq" id="WP_090170531.1">
    <property type="nucleotide sequence ID" value="NZ_FOFB01000019.1"/>
</dbReference>
<sequence length="198" mass="22421">MDKLKSFLTSKYILWVILAIPGILLTRNYLSSGISYDQIMHITGELAGRMLIVSLVATPVSLLFPKAKIVGWLMRNRRFFGVAAFAYTLLHTIFYLLEYSLGRIVNEFADIAILTGWIAFFIFIPLAITSTDAAVRRMGPAWKKLQRWVYLAAIMAFAHWALLGLQGEGGSMGAALVHFVPVMLLQVYRVWKQRQPRP</sequence>
<keyword evidence="3 7" id="KW-0812">Transmembrane</keyword>
<gene>
    <name evidence="9" type="ORF">SAMN05444359_11977</name>
</gene>
<dbReference type="PANTHER" id="PTHR36964:SF1">
    <property type="entry name" value="PROTEIN-METHIONINE-SULFOXIDE REDUCTASE HEME-BINDING SUBUNIT MSRQ"/>
    <property type="match status" value="1"/>
</dbReference>
<name>A0A1H9K401_9BACT</name>
<reference evidence="10" key="1">
    <citation type="submission" date="2016-10" db="EMBL/GenBank/DDBJ databases">
        <authorList>
            <person name="Varghese N."/>
            <person name="Submissions S."/>
        </authorList>
    </citation>
    <scope>NUCLEOTIDE SEQUENCE [LARGE SCALE GENOMIC DNA]</scope>
    <source>
        <strain evidence="10">DSM 24740</strain>
    </source>
</reference>
<protein>
    <submittedName>
        <fullName evidence="9">Sulfoxide reductase heme-binding subunit YedZ</fullName>
    </submittedName>
</protein>